<reference evidence="2" key="2">
    <citation type="submission" date="2020-10" db="UniProtKB">
        <authorList>
            <consortium name="WormBaseParasite"/>
        </authorList>
    </citation>
    <scope>IDENTIFICATION</scope>
</reference>
<proteinExistence type="predicted"/>
<keyword evidence="1" id="KW-1185">Reference proteome</keyword>
<name>A0A7E4VDD6_PANRE</name>
<evidence type="ECO:0000313" key="1">
    <source>
        <dbReference type="Proteomes" id="UP000492821"/>
    </source>
</evidence>
<dbReference type="WBParaSite" id="Pan_g19674.t1">
    <property type="protein sequence ID" value="Pan_g19674.t1"/>
    <property type="gene ID" value="Pan_g19674"/>
</dbReference>
<accession>A0A7E4VDD6</accession>
<sequence>MSDDNSTSTAAEFDVSTPPELAIVESPTPPALRDDQNLPSAMDNLVGYVENFEYPVLSDAAIKQKRTLENRALSLTYELCKNVTEARIQILSNFFNIQQSRLRDYFKYKLKNYPPPLNPGSVFCRVCEEDVTDNVDHAFDPEHLDRLKQFVGL</sequence>
<reference evidence="1" key="1">
    <citation type="journal article" date="2013" name="Genetics">
        <title>The draft genome and transcriptome of Panagrellus redivivus are shaped by the harsh demands of a free-living lifestyle.</title>
        <authorList>
            <person name="Srinivasan J."/>
            <person name="Dillman A.R."/>
            <person name="Macchietto M.G."/>
            <person name="Heikkinen L."/>
            <person name="Lakso M."/>
            <person name="Fracchia K.M."/>
            <person name="Antoshechkin I."/>
            <person name="Mortazavi A."/>
            <person name="Wong G."/>
            <person name="Sternberg P.W."/>
        </authorList>
    </citation>
    <scope>NUCLEOTIDE SEQUENCE [LARGE SCALE GENOMIC DNA]</scope>
    <source>
        <strain evidence="1">MT8872</strain>
    </source>
</reference>
<dbReference type="Proteomes" id="UP000492821">
    <property type="component" value="Unassembled WGS sequence"/>
</dbReference>
<organism evidence="1 2">
    <name type="scientific">Panagrellus redivivus</name>
    <name type="common">Microworm</name>
    <dbReference type="NCBI Taxonomy" id="6233"/>
    <lineage>
        <taxon>Eukaryota</taxon>
        <taxon>Metazoa</taxon>
        <taxon>Ecdysozoa</taxon>
        <taxon>Nematoda</taxon>
        <taxon>Chromadorea</taxon>
        <taxon>Rhabditida</taxon>
        <taxon>Tylenchina</taxon>
        <taxon>Panagrolaimomorpha</taxon>
        <taxon>Panagrolaimoidea</taxon>
        <taxon>Panagrolaimidae</taxon>
        <taxon>Panagrellus</taxon>
    </lineage>
</organism>
<protein>
    <submittedName>
        <fullName evidence="2">Homeobox domain-containing protein</fullName>
    </submittedName>
</protein>
<dbReference type="AlphaFoldDB" id="A0A7E4VDD6"/>
<evidence type="ECO:0000313" key="2">
    <source>
        <dbReference type="WBParaSite" id="Pan_g19674.t1"/>
    </source>
</evidence>